<reference evidence="12" key="2">
    <citation type="submission" date="2020-09" db="EMBL/GenBank/DDBJ databases">
        <authorList>
            <person name="Sun Q."/>
            <person name="Ohkuma M."/>
        </authorList>
    </citation>
    <scope>NUCLEOTIDE SEQUENCE</scope>
    <source>
        <strain evidence="12">JCM 4633</strain>
    </source>
</reference>
<accession>A0A918TVN6</accession>
<evidence type="ECO:0000256" key="5">
    <source>
        <dbReference type="ARBA" id="ARBA00022984"/>
    </source>
</evidence>
<feature type="domain" description="Peptidase S11 D-alanyl-D-alanine carboxypeptidase A N-terminal" evidence="11">
    <location>
        <begin position="576"/>
        <end position="766"/>
    </location>
</feature>
<feature type="compositionally biased region" description="Basic and acidic residues" evidence="10">
    <location>
        <begin position="1"/>
        <end position="10"/>
    </location>
</feature>
<sequence length="912" mass="91673">MAGESPDKSKQLKSSGETTGTTGSERDPRLGVVREPVKTDAAEGREGGDRATAVFRTVRPKADEAEAEPAGDTTAEAEAGADAPAGADAKAEPAGAKAGANGNGRTDGKGDARLKAAVAAWVASADEDEAEDADGPSGAGTAQKKPTGGADVSAEGSAAAKPAADRPAATDGDEASGKAGKSADAAEEPAAGDQPTAVFKTVRPKAGAGDEASDKKGGADKKSAADRPAATGGDEASGKAGSPSKADVDAGADADAGDEPPTGDQPTAVFKAVRPKAAEGDEASDKADGADKKPAADRPTAVFKAVRPKAGEGDHASGKAGSPSKAGAGADAGDEPPAGDQPTAVFKAVRPKAGAPAEADAGDQPTELLKAPDPAAVPKAGQARKSQFVPLKDDAPAKPAAGQPAASAKPATSAAKPATSAKPAASAAKPAAPAKPAIPVSVTPPKAPAGTDGAERTKQTPFPGQPGAGAAADGGPGRPAAPLDLLAQLTNTPPPPETPVRTAMRRVKIWTPLVVLLLIIFMAVQAFRPLPDPTLSLGSKKEYVFGGGKPDFAWPGEGQSAAKVVGAGDVGTYGPQKPVPTASVAKVMTAYVILKDHPLKKGDKTSNKITVDEAAEKESNAEGESTAKVRAGQEFSEYDMLRMLLIPSGNNIARLLARWDTNGAEDAFVKKMNDAAKELGMTNTTYTDPSGLTATTKSTAVDQVKLAEVMIKNPVVREITQQPNADIPGGPHINNNNDTLLVKGTGVLGIKTGSSSAAGGALMWAARRVLDGKEYLIVGATMDIHFKGLDPNAENSLKKVKDKSYLQMTAIQKAMQTTTVVKKGDVVGRVDDGLGGRTPVVATKDVVAAGWPGFATKFTLSAGGRKIPHSAKAGTEIGELTVGSGADAVKVPVALKSALAEPSFGAKLGRLG</sequence>
<proteinExistence type="inferred from homology"/>
<feature type="compositionally biased region" description="Basic and acidic residues" evidence="10">
    <location>
        <begin position="35"/>
        <end position="49"/>
    </location>
</feature>
<feature type="region of interest" description="Disordered" evidence="10">
    <location>
        <begin position="123"/>
        <end position="482"/>
    </location>
</feature>
<organism evidence="12 13">
    <name type="scientific">Streptomyces cinnamoneus</name>
    <name type="common">Streptoverticillium cinnamoneum</name>
    <dbReference type="NCBI Taxonomy" id="53446"/>
    <lineage>
        <taxon>Bacteria</taxon>
        <taxon>Bacillati</taxon>
        <taxon>Actinomycetota</taxon>
        <taxon>Actinomycetes</taxon>
        <taxon>Kitasatosporales</taxon>
        <taxon>Streptomycetaceae</taxon>
        <taxon>Streptomyces</taxon>
        <taxon>Streptomyces cinnamoneus group</taxon>
    </lineage>
</organism>
<dbReference type="InterPro" id="IPR012338">
    <property type="entry name" value="Beta-lactam/transpept-like"/>
</dbReference>
<evidence type="ECO:0000256" key="4">
    <source>
        <dbReference type="ARBA" id="ARBA00022960"/>
    </source>
</evidence>
<keyword evidence="12" id="KW-0645">Protease</keyword>
<keyword evidence="2" id="KW-0732">Signal</keyword>
<protein>
    <submittedName>
        <fullName evidence="12">D-alanyl-D-alanine carboxypeptidase</fullName>
    </submittedName>
</protein>
<feature type="compositionally biased region" description="Low complexity" evidence="10">
    <location>
        <begin position="14"/>
        <end position="23"/>
    </location>
</feature>
<name>A0A918TVN6_STRCJ</name>
<feature type="compositionally biased region" description="Low complexity" evidence="10">
    <location>
        <begin position="68"/>
        <end position="100"/>
    </location>
</feature>
<evidence type="ECO:0000256" key="9">
    <source>
        <dbReference type="RuleBase" id="RU004016"/>
    </source>
</evidence>
<keyword evidence="5" id="KW-0573">Peptidoglycan synthesis</keyword>
<feature type="binding site" evidence="8">
    <location>
        <position position="751"/>
    </location>
    <ligand>
        <name>substrate</name>
    </ligand>
</feature>
<dbReference type="PRINTS" id="PR00725">
    <property type="entry name" value="DADACBPTASE1"/>
</dbReference>
<evidence type="ECO:0000256" key="7">
    <source>
        <dbReference type="PIRSR" id="PIRSR618044-1"/>
    </source>
</evidence>
<evidence type="ECO:0000256" key="10">
    <source>
        <dbReference type="SAM" id="MobiDB-lite"/>
    </source>
</evidence>
<keyword evidence="4" id="KW-0133">Cell shape</keyword>
<dbReference type="SUPFAM" id="SSF56601">
    <property type="entry name" value="beta-lactamase/transpeptidase-like"/>
    <property type="match status" value="1"/>
</dbReference>
<feature type="active site" description="Proton acceptor" evidence="7">
    <location>
        <position position="586"/>
    </location>
</feature>
<feature type="active site" evidence="7">
    <location>
        <position position="648"/>
    </location>
</feature>
<feature type="active site" description="Acyl-ester intermediate" evidence="7">
    <location>
        <position position="583"/>
    </location>
</feature>
<dbReference type="RefSeq" id="WP_190111921.1">
    <property type="nucleotide sequence ID" value="NZ_BMVB01000019.1"/>
</dbReference>
<gene>
    <name evidence="12" type="ORF">GCM10010507_47780</name>
</gene>
<reference evidence="12" key="1">
    <citation type="journal article" date="2014" name="Int. J. Syst. Evol. Microbiol.">
        <title>Complete genome sequence of Corynebacterium casei LMG S-19264T (=DSM 44701T), isolated from a smear-ripened cheese.</title>
        <authorList>
            <consortium name="US DOE Joint Genome Institute (JGI-PGF)"/>
            <person name="Walter F."/>
            <person name="Albersmeier A."/>
            <person name="Kalinowski J."/>
            <person name="Ruckert C."/>
        </authorList>
    </citation>
    <scope>NUCLEOTIDE SEQUENCE</scope>
    <source>
        <strain evidence="12">JCM 4633</strain>
    </source>
</reference>
<evidence type="ECO:0000256" key="3">
    <source>
        <dbReference type="ARBA" id="ARBA00022801"/>
    </source>
</evidence>
<feature type="compositionally biased region" description="Acidic residues" evidence="10">
    <location>
        <begin position="125"/>
        <end position="134"/>
    </location>
</feature>
<dbReference type="GO" id="GO:0009252">
    <property type="term" value="P:peptidoglycan biosynthetic process"/>
    <property type="evidence" value="ECO:0007669"/>
    <property type="project" value="UniProtKB-KW"/>
</dbReference>
<dbReference type="InterPro" id="IPR018044">
    <property type="entry name" value="Peptidase_S11"/>
</dbReference>
<evidence type="ECO:0000256" key="1">
    <source>
        <dbReference type="ARBA" id="ARBA00007164"/>
    </source>
</evidence>
<dbReference type="GO" id="GO:0006508">
    <property type="term" value="P:proteolysis"/>
    <property type="evidence" value="ECO:0007669"/>
    <property type="project" value="InterPro"/>
</dbReference>
<dbReference type="PANTHER" id="PTHR21581:SF33">
    <property type="entry name" value="D-ALANYL-D-ALANINE CARBOXYPEPTIDASE DACB"/>
    <property type="match status" value="1"/>
</dbReference>
<evidence type="ECO:0000256" key="8">
    <source>
        <dbReference type="PIRSR" id="PIRSR618044-2"/>
    </source>
</evidence>
<feature type="compositionally biased region" description="Low complexity" evidence="10">
    <location>
        <begin position="318"/>
        <end position="340"/>
    </location>
</feature>
<feature type="compositionally biased region" description="Low complexity" evidence="10">
    <location>
        <begin position="154"/>
        <end position="169"/>
    </location>
</feature>
<dbReference type="GO" id="GO:0071555">
    <property type="term" value="P:cell wall organization"/>
    <property type="evidence" value="ECO:0007669"/>
    <property type="project" value="UniProtKB-KW"/>
</dbReference>
<evidence type="ECO:0000256" key="2">
    <source>
        <dbReference type="ARBA" id="ARBA00022729"/>
    </source>
</evidence>
<comment type="caution">
    <text evidence="12">The sequence shown here is derived from an EMBL/GenBank/DDBJ whole genome shotgun (WGS) entry which is preliminary data.</text>
</comment>
<dbReference type="Pfam" id="PF00768">
    <property type="entry name" value="Peptidase_S11"/>
    <property type="match status" value="1"/>
</dbReference>
<evidence type="ECO:0000313" key="13">
    <source>
        <dbReference type="Proteomes" id="UP000646244"/>
    </source>
</evidence>
<dbReference type="GO" id="GO:0009002">
    <property type="term" value="F:serine-type D-Ala-D-Ala carboxypeptidase activity"/>
    <property type="evidence" value="ECO:0007669"/>
    <property type="project" value="InterPro"/>
</dbReference>
<evidence type="ECO:0000259" key="11">
    <source>
        <dbReference type="Pfam" id="PF00768"/>
    </source>
</evidence>
<feature type="compositionally biased region" description="Low complexity" evidence="10">
    <location>
        <begin position="397"/>
        <end position="437"/>
    </location>
</feature>
<comment type="similarity">
    <text evidence="1 9">Belongs to the peptidase S11 family.</text>
</comment>
<feature type="region of interest" description="Disordered" evidence="10">
    <location>
        <begin position="1"/>
        <end position="111"/>
    </location>
</feature>
<keyword evidence="3" id="KW-0378">Hydrolase</keyword>
<dbReference type="PANTHER" id="PTHR21581">
    <property type="entry name" value="D-ALANYL-D-ALANINE CARBOXYPEPTIDASE"/>
    <property type="match status" value="1"/>
</dbReference>
<keyword evidence="12" id="KW-0121">Carboxypeptidase</keyword>
<evidence type="ECO:0000313" key="12">
    <source>
        <dbReference type="EMBL" id="GHC64769.1"/>
    </source>
</evidence>
<feature type="compositionally biased region" description="Basic and acidic residues" evidence="10">
    <location>
        <begin position="276"/>
        <end position="296"/>
    </location>
</feature>
<dbReference type="EMBL" id="BMVB01000019">
    <property type="protein sequence ID" value="GHC64769.1"/>
    <property type="molecule type" value="Genomic_DNA"/>
</dbReference>
<keyword evidence="6" id="KW-0961">Cell wall biogenesis/degradation</keyword>
<dbReference type="Gene3D" id="3.40.710.10">
    <property type="entry name" value="DD-peptidase/beta-lactamase superfamily"/>
    <property type="match status" value="1"/>
</dbReference>
<feature type="compositionally biased region" description="Basic and acidic residues" evidence="10">
    <location>
        <begin position="212"/>
        <end position="225"/>
    </location>
</feature>
<dbReference type="InterPro" id="IPR001967">
    <property type="entry name" value="Peptidase_S11_N"/>
</dbReference>
<evidence type="ECO:0000256" key="6">
    <source>
        <dbReference type="ARBA" id="ARBA00023316"/>
    </source>
</evidence>
<dbReference type="Proteomes" id="UP000646244">
    <property type="component" value="Unassembled WGS sequence"/>
</dbReference>
<dbReference type="GO" id="GO:0008360">
    <property type="term" value="P:regulation of cell shape"/>
    <property type="evidence" value="ECO:0007669"/>
    <property type="project" value="UniProtKB-KW"/>
</dbReference>
<dbReference type="AlphaFoldDB" id="A0A918TVN6"/>